<dbReference type="AlphaFoldDB" id="A0AAD1UCB7"/>
<proteinExistence type="predicted"/>
<name>A0AAD1UCB7_EUPCR</name>
<keyword evidence="2" id="KW-1185">Reference proteome</keyword>
<evidence type="ECO:0000313" key="2">
    <source>
        <dbReference type="Proteomes" id="UP001295684"/>
    </source>
</evidence>
<organism evidence="1 2">
    <name type="scientific">Euplotes crassus</name>
    <dbReference type="NCBI Taxonomy" id="5936"/>
    <lineage>
        <taxon>Eukaryota</taxon>
        <taxon>Sar</taxon>
        <taxon>Alveolata</taxon>
        <taxon>Ciliophora</taxon>
        <taxon>Intramacronucleata</taxon>
        <taxon>Spirotrichea</taxon>
        <taxon>Hypotrichia</taxon>
        <taxon>Euplotida</taxon>
        <taxon>Euplotidae</taxon>
        <taxon>Moneuplotes</taxon>
    </lineage>
</organism>
<dbReference type="EMBL" id="CAMPGE010006486">
    <property type="protein sequence ID" value="CAI2365334.1"/>
    <property type="molecule type" value="Genomic_DNA"/>
</dbReference>
<sequence length="147" mass="16729">MFPIIVTFGRHIKIINFSGCQFGVGKIKLKAHQNTLSQFSKEKVEENSNPISENKIQKCGLSKLTFNFCCLPSKTDPCQFWSILEGLKNSCLILSLRHITAHFSGIDEYYAKDCFKKLQLDSIYMSGKVSGQRFPYFIHPKTPDRGS</sequence>
<comment type="caution">
    <text evidence="1">The sequence shown here is derived from an EMBL/GenBank/DDBJ whole genome shotgun (WGS) entry which is preliminary data.</text>
</comment>
<accession>A0AAD1UCB7</accession>
<protein>
    <submittedName>
        <fullName evidence="1">Uncharacterized protein</fullName>
    </submittedName>
</protein>
<gene>
    <name evidence="1" type="ORF">ECRASSUSDP1_LOCUS6681</name>
</gene>
<reference evidence="1" key="1">
    <citation type="submission" date="2023-07" db="EMBL/GenBank/DDBJ databases">
        <authorList>
            <consortium name="AG Swart"/>
            <person name="Singh M."/>
            <person name="Singh A."/>
            <person name="Seah K."/>
            <person name="Emmerich C."/>
        </authorList>
    </citation>
    <scope>NUCLEOTIDE SEQUENCE</scope>
    <source>
        <strain evidence="1">DP1</strain>
    </source>
</reference>
<dbReference type="Proteomes" id="UP001295684">
    <property type="component" value="Unassembled WGS sequence"/>
</dbReference>
<evidence type="ECO:0000313" key="1">
    <source>
        <dbReference type="EMBL" id="CAI2365334.1"/>
    </source>
</evidence>